<evidence type="ECO:0000313" key="1">
    <source>
        <dbReference type="EMBL" id="ACL58963.1"/>
    </source>
</evidence>
<dbReference type="EMBL" id="CP001349">
    <property type="protein sequence ID" value="ACL58963.1"/>
    <property type="molecule type" value="Genomic_DNA"/>
</dbReference>
<dbReference type="AlphaFoldDB" id="B8ITP7"/>
<dbReference type="HOGENOM" id="CLU_3404355_0_0_5"/>
<name>B8ITP7_METNO</name>
<organism evidence="1 2">
    <name type="scientific">Methylobacterium nodulans (strain LMG 21967 / CNCM I-2342 / ORS 2060)</name>
    <dbReference type="NCBI Taxonomy" id="460265"/>
    <lineage>
        <taxon>Bacteria</taxon>
        <taxon>Pseudomonadati</taxon>
        <taxon>Pseudomonadota</taxon>
        <taxon>Alphaproteobacteria</taxon>
        <taxon>Hyphomicrobiales</taxon>
        <taxon>Methylobacteriaceae</taxon>
        <taxon>Methylobacterium</taxon>
    </lineage>
</organism>
<accession>B8ITP7</accession>
<protein>
    <submittedName>
        <fullName evidence="1">Uncharacterized protein</fullName>
    </submittedName>
</protein>
<keyword evidence="2" id="KW-1185">Reference proteome</keyword>
<reference evidence="1 2" key="1">
    <citation type="submission" date="2009-01" db="EMBL/GenBank/DDBJ databases">
        <title>Complete sequence of chromosome of Methylobacterium nodulans ORS 2060.</title>
        <authorList>
            <consortium name="US DOE Joint Genome Institute"/>
            <person name="Lucas S."/>
            <person name="Copeland A."/>
            <person name="Lapidus A."/>
            <person name="Glavina del Rio T."/>
            <person name="Dalin E."/>
            <person name="Tice H."/>
            <person name="Bruce D."/>
            <person name="Goodwin L."/>
            <person name="Pitluck S."/>
            <person name="Sims D."/>
            <person name="Brettin T."/>
            <person name="Detter J.C."/>
            <person name="Han C."/>
            <person name="Larimer F."/>
            <person name="Land M."/>
            <person name="Hauser L."/>
            <person name="Kyrpides N."/>
            <person name="Ivanova N."/>
            <person name="Marx C.J."/>
            <person name="Richardson P."/>
        </authorList>
    </citation>
    <scope>NUCLEOTIDE SEQUENCE [LARGE SCALE GENOMIC DNA]</scope>
    <source>
        <strain evidence="2">LMG 21967 / CNCM I-2342 / ORS 2060</strain>
    </source>
</reference>
<gene>
    <name evidence="1" type="ordered locus">Mnod_4084</name>
</gene>
<proteinExistence type="predicted"/>
<sequence>MSGCIGGIGLGRILLIGRTGLVGRMLRGDR</sequence>
<dbReference type="KEGG" id="mno:Mnod_4084"/>
<evidence type="ECO:0000313" key="2">
    <source>
        <dbReference type="Proteomes" id="UP000008207"/>
    </source>
</evidence>
<dbReference type="Proteomes" id="UP000008207">
    <property type="component" value="Chromosome"/>
</dbReference>